<protein>
    <submittedName>
        <fullName evidence="1">Uncharacterized protein</fullName>
    </submittedName>
</protein>
<name>A0AAD6I596_PENCN</name>
<proteinExistence type="predicted"/>
<dbReference type="AlphaFoldDB" id="A0AAD6I596"/>
<evidence type="ECO:0000313" key="1">
    <source>
        <dbReference type="EMBL" id="KAJ6030915.1"/>
    </source>
</evidence>
<sequence length="351" mass="41319">MEKLFSSSIRVLCNLDDAAELLATFQELESNLSAATTEERLDLLNSRYWGRISYPEEDVRLDCYEDLKLVSEEHYSQTVERLENFRTSFYAEYEADALKNAEVELLQRTEEIRETQDREDLERMLESGHTWLRQLCPQWKREDPERQESHEQKQTTLFHWAHVAIGSSIQIRSQWYLERLDQPSRTGGDESFLATVNQLRKHFDYLRFLPPVKQTPYLRLDLAAGKFDATQDGITESILRNMFLFLDHDAAASVLDTRRPGDKWIWAVDPDFDPESRDSDPRGYQGYVRVRLQQLLNHFYVARCWHADEWSMDEIWKAAQKDPYNSSFVSMNDEDIFAPNIASPTERFLLP</sequence>
<accession>A0AAD6I596</accession>
<dbReference type="Proteomes" id="UP001219568">
    <property type="component" value="Unassembled WGS sequence"/>
</dbReference>
<keyword evidence="2" id="KW-1185">Reference proteome</keyword>
<evidence type="ECO:0000313" key="2">
    <source>
        <dbReference type="Proteomes" id="UP001219568"/>
    </source>
</evidence>
<reference evidence="1" key="2">
    <citation type="submission" date="2023-01" db="EMBL/GenBank/DDBJ databases">
        <authorList>
            <person name="Petersen C."/>
        </authorList>
    </citation>
    <scope>NUCLEOTIDE SEQUENCE</scope>
    <source>
        <strain evidence="1">IBT 15450</strain>
    </source>
</reference>
<comment type="caution">
    <text evidence="1">The sequence shown here is derived from an EMBL/GenBank/DDBJ whole genome shotgun (WGS) entry which is preliminary data.</text>
</comment>
<dbReference type="EMBL" id="JAQJZL010000014">
    <property type="protein sequence ID" value="KAJ6030915.1"/>
    <property type="molecule type" value="Genomic_DNA"/>
</dbReference>
<reference evidence="1" key="1">
    <citation type="journal article" date="2023" name="IMA Fungus">
        <title>Comparative genomic study of the Penicillium genus elucidates a diverse pangenome and 15 lateral gene transfer events.</title>
        <authorList>
            <person name="Petersen C."/>
            <person name="Sorensen T."/>
            <person name="Nielsen M.R."/>
            <person name="Sondergaard T.E."/>
            <person name="Sorensen J.L."/>
            <person name="Fitzpatrick D.A."/>
            <person name="Frisvad J.C."/>
            <person name="Nielsen K.L."/>
        </authorList>
    </citation>
    <scope>NUCLEOTIDE SEQUENCE</scope>
    <source>
        <strain evidence="1">IBT 15450</strain>
    </source>
</reference>
<organism evidence="1 2">
    <name type="scientific">Penicillium canescens</name>
    <dbReference type="NCBI Taxonomy" id="5083"/>
    <lineage>
        <taxon>Eukaryota</taxon>
        <taxon>Fungi</taxon>
        <taxon>Dikarya</taxon>
        <taxon>Ascomycota</taxon>
        <taxon>Pezizomycotina</taxon>
        <taxon>Eurotiomycetes</taxon>
        <taxon>Eurotiomycetidae</taxon>
        <taxon>Eurotiales</taxon>
        <taxon>Aspergillaceae</taxon>
        <taxon>Penicillium</taxon>
    </lineage>
</organism>
<gene>
    <name evidence="1" type="ORF">N7460_011181</name>
</gene>